<organism evidence="1 2">
    <name type="scientific">Oceanospirillum sediminis</name>
    <dbReference type="NCBI Taxonomy" id="2760088"/>
    <lineage>
        <taxon>Bacteria</taxon>
        <taxon>Pseudomonadati</taxon>
        <taxon>Pseudomonadota</taxon>
        <taxon>Gammaproteobacteria</taxon>
        <taxon>Oceanospirillales</taxon>
        <taxon>Oceanospirillaceae</taxon>
        <taxon>Oceanospirillum</taxon>
    </lineage>
</organism>
<evidence type="ECO:0000313" key="2">
    <source>
        <dbReference type="Proteomes" id="UP000565262"/>
    </source>
</evidence>
<gene>
    <name evidence="1" type="ORF">H4O21_18615</name>
</gene>
<dbReference type="RefSeq" id="WP_182810395.1">
    <property type="nucleotide sequence ID" value="NZ_JACJFM010000032.1"/>
</dbReference>
<proteinExistence type="predicted"/>
<protein>
    <submittedName>
        <fullName evidence="1">Uncharacterized protein</fullName>
    </submittedName>
</protein>
<keyword evidence="2" id="KW-1185">Reference proteome</keyword>
<reference evidence="1 2" key="1">
    <citation type="submission" date="2020-08" db="EMBL/GenBank/DDBJ databases">
        <title>Oceanospirillum sp. nov. isolated from marine sediment.</title>
        <authorList>
            <person name="Ji X."/>
        </authorList>
    </citation>
    <scope>NUCLEOTIDE SEQUENCE [LARGE SCALE GENOMIC DNA]</scope>
    <source>
        <strain evidence="1 2">D5</strain>
    </source>
</reference>
<sequence>MAGKWWEKSSAEHLIRSQKTKRKLYIQKRISAACDRQILASTPEEKENARIWVNLWASASQYHASV</sequence>
<accession>A0A839IT38</accession>
<dbReference type="AlphaFoldDB" id="A0A839IT38"/>
<evidence type="ECO:0000313" key="1">
    <source>
        <dbReference type="EMBL" id="MBB1488623.1"/>
    </source>
</evidence>
<name>A0A839IT38_9GAMM</name>
<dbReference type="EMBL" id="JACJFM010000032">
    <property type="protein sequence ID" value="MBB1488623.1"/>
    <property type="molecule type" value="Genomic_DNA"/>
</dbReference>
<dbReference type="Proteomes" id="UP000565262">
    <property type="component" value="Unassembled WGS sequence"/>
</dbReference>
<comment type="caution">
    <text evidence="1">The sequence shown here is derived from an EMBL/GenBank/DDBJ whole genome shotgun (WGS) entry which is preliminary data.</text>
</comment>